<feature type="domain" description="DDE-1" evidence="2">
    <location>
        <begin position="239"/>
        <end position="333"/>
    </location>
</feature>
<evidence type="ECO:0000313" key="3">
    <source>
        <dbReference type="EMBL" id="CAG8540871.1"/>
    </source>
</evidence>
<proteinExistence type="predicted"/>
<dbReference type="EMBL" id="CAJVQA010002225">
    <property type="protein sequence ID" value="CAG8540871.1"/>
    <property type="molecule type" value="Genomic_DNA"/>
</dbReference>
<keyword evidence="1" id="KW-1133">Transmembrane helix</keyword>
<gene>
    <name evidence="3" type="ORF">CPELLU_LOCUS4292</name>
</gene>
<feature type="transmembrane region" description="Helical" evidence="1">
    <location>
        <begin position="232"/>
        <end position="249"/>
    </location>
</feature>
<feature type="transmembrane region" description="Helical" evidence="1">
    <location>
        <begin position="208"/>
        <end position="226"/>
    </location>
</feature>
<dbReference type="InterPro" id="IPR004875">
    <property type="entry name" value="DDE_SF_endonuclease_dom"/>
</dbReference>
<comment type="caution">
    <text evidence="3">The sequence shown here is derived from an EMBL/GenBank/DDBJ whole genome shotgun (WGS) entry which is preliminary data.</text>
</comment>
<dbReference type="OrthoDB" id="2439318at2759"/>
<sequence>MTTIMIAYKHDYCSKKSNSPKIEIQNPNNKLKNKFNRTTQETAIKSALKVLYKLNPPSIRAATSSFSLSETTLRCVFKTKSVPDCSSPATVLSSYEEEQLVGYYINMQRLGFGLTRSEVNHCVMNIVNSDSLPQALSKTCIQKANPTIIKDHFDKLNKIIQDNLLTSDCIWNMDETGFVIVPKVEKVITIKGSHQIHKVAHRNLHDHISVVPTILIAGDYILPLIIYKSVHAILSLLYGALSGMVIGFSDSGYMHEKLFQMYIKHFISSITPHYPILLILDGHNSHINYISVNFCHENGILLYALLSYMTHILQLFELPFAILKTEYSKNYDQFYHVTSKLVTKYTFAKMFGPVFIKTYTPATIANAFRATGI</sequence>
<dbReference type="AlphaFoldDB" id="A0A9N9AUR1"/>
<dbReference type="Pfam" id="PF03184">
    <property type="entry name" value="DDE_1"/>
    <property type="match status" value="1"/>
</dbReference>
<organism evidence="3 4">
    <name type="scientific">Cetraspora pellucida</name>
    <dbReference type="NCBI Taxonomy" id="1433469"/>
    <lineage>
        <taxon>Eukaryota</taxon>
        <taxon>Fungi</taxon>
        <taxon>Fungi incertae sedis</taxon>
        <taxon>Mucoromycota</taxon>
        <taxon>Glomeromycotina</taxon>
        <taxon>Glomeromycetes</taxon>
        <taxon>Diversisporales</taxon>
        <taxon>Gigasporaceae</taxon>
        <taxon>Cetraspora</taxon>
    </lineage>
</organism>
<keyword evidence="1" id="KW-0812">Transmembrane</keyword>
<evidence type="ECO:0000313" key="4">
    <source>
        <dbReference type="Proteomes" id="UP000789759"/>
    </source>
</evidence>
<evidence type="ECO:0000259" key="2">
    <source>
        <dbReference type="Pfam" id="PF03184"/>
    </source>
</evidence>
<evidence type="ECO:0000256" key="1">
    <source>
        <dbReference type="SAM" id="Phobius"/>
    </source>
</evidence>
<protein>
    <submittedName>
        <fullName evidence="3">320_t:CDS:1</fullName>
    </submittedName>
</protein>
<dbReference type="GO" id="GO:0003676">
    <property type="term" value="F:nucleic acid binding"/>
    <property type="evidence" value="ECO:0007669"/>
    <property type="project" value="InterPro"/>
</dbReference>
<keyword evidence="4" id="KW-1185">Reference proteome</keyword>
<reference evidence="3" key="1">
    <citation type="submission" date="2021-06" db="EMBL/GenBank/DDBJ databases">
        <authorList>
            <person name="Kallberg Y."/>
            <person name="Tangrot J."/>
            <person name="Rosling A."/>
        </authorList>
    </citation>
    <scope>NUCLEOTIDE SEQUENCE</scope>
    <source>
        <strain evidence="3">FL966</strain>
    </source>
</reference>
<keyword evidence="1" id="KW-0472">Membrane</keyword>
<accession>A0A9N9AUR1</accession>
<dbReference type="Proteomes" id="UP000789759">
    <property type="component" value="Unassembled WGS sequence"/>
</dbReference>
<name>A0A9N9AUR1_9GLOM</name>